<keyword evidence="4" id="KW-1185">Reference proteome</keyword>
<dbReference type="PRINTS" id="PR01438">
    <property type="entry name" value="UNVRSLSTRESS"/>
</dbReference>
<dbReference type="PANTHER" id="PTHR46268:SF6">
    <property type="entry name" value="UNIVERSAL STRESS PROTEIN UP12"/>
    <property type="match status" value="1"/>
</dbReference>
<dbReference type="Proteomes" id="UP000295573">
    <property type="component" value="Unassembled WGS sequence"/>
</dbReference>
<gene>
    <name evidence="3" type="ORF">EV646_111219</name>
</gene>
<name>A0A4R2IHR8_9ACTN</name>
<dbReference type="InterPro" id="IPR006016">
    <property type="entry name" value="UspA"/>
</dbReference>
<dbReference type="InterPro" id="IPR006015">
    <property type="entry name" value="Universal_stress_UspA"/>
</dbReference>
<comment type="caution">
    <text evidence="3">The sequence shown here is derived from an EMBL/GenBank/DDBJ whole genome shotgun (WGS) entry which is preliminary data.</text>
</comment>
<evidence type="ECO:0000313" key="3">
    <source>
        <dbReference type="EMBL" id="TCO44027.1"/>
    </source>
</evidence>
<evidence type="ECO:0000259" key="2">
    <source>
        <dbReference type="Pfam" id="PF00582"/>
    </source>
</evidence>
<dbReference type="OrthoDB" id="3765568at2"/>
<evidence type="ECO:0000313" key="4">
    <source>
        <dbReference type="Proteomes" id="UP000295573"/>
    </source>
</evidence>
<dbReference type="Gene3D" id="3.40.50.620">
    <property type="entry name" value="HUPs"/>
    <property type="match status" value="2"/>
</dbReference>
<protein>
    <submittedName>
        <fullName evidence="3">Nucleotide-binding universal stress UspA family protein</fullName>
    </submittedName>
</protein>
<dbReference type="SUPFAM" id="SSF52402">
    <property type="entry name" value="Adenine nucleotide alpha hydrolases-like"/>
    <property type="match status" value="2"/>
</dbReference>
<dbReference type="InterPro" id="IPR014729">
    <property type="entry name" value="Rossmann-like_a/b/a_fold"/>
</dbReference>
<sequence>MPRQFGIAVGIDASWAKAGAVDWALLEAKLSAMPIKAFHVVESKAPAGPQFAAPGESQGAQRLGSSVSDYLTQHGGGLTYTVDVLAGPSARTLARAAEESRMLVVGRHGHGLLGRRLLGSTAEAVAHEAHIPVVVVPDEWQPGEPSAPIVVGVDESEQCHSAIEFAIGLAEERGAPVRLVHVWDVPSIYTWDATPATGTVAEWRQHNQQRLESTAQLWRDKYPEVVFETENRRDHPVFGLADAMREAAGQLLVLGGRNHNRLVSLLLGSTARGVLHHASYPLAIVHEPRARHRSDHE</sequence>
<evidence type="ECO:0000256" key="1">
    <source>
        <dbReference type="ARBA" id="ARBA00008791"/>
    </source>
</evidence>
<accession>A0A4R2IHR8</accession>
<dbReference type="AlphaFoldDB" id="A0A4R2IHR8"/>
<feature type="domain" description="UspA" evidence="2">
    <location>
        <begin position="148"/>
        <end position="286"/>
    </location>
</feature>
<proteinExistence type="inferred from homology"/>
<dbReference type="EMBL" id="SLWR01000011">
    <property type="protein sequence ID" value="TCO44027.1"/>
    <property type="molecule type" value="Genomic_DNA"/>
</dbReference>
<dbReference type="PANTHER" id="PTHR46268">
    <property type="entry name" value="STRESS RESPONSE PROTEIN NHAX"/>
    <property type="match status" value="1"/>
</dbReference>
<dbReference type="CDD" id="cd00293">
    <property type="entry name" value="USP-like"/>
    <property type="match status" value="1"/>
</dbReference>
<dbReference type="RefSeq" id="WP_132154302.1">
    <property type="nucleotide sequence ID" value="NZ_SLWR01000011.1"/>
</dbReference>
<feature type="domain" description="UspA" evidence="2">
    <location>
        <begin position="7"/>
        <end position="137"/>
    </location>
</feature>
<comment type="similarity">
    <text evidence="1">Belongs to the universal stress protein A family.</text>
</comment>
<reference evidence="3 4" key="1">
    <citation type="journal article" date="2015" name="Stand. Genomic Sci.">
        <title>Genomic Encyclopedia of Bacterial and Archaeal Type Strains, Phase III: the genomes of soil and plant-associated and newly described type strains.</title>
        <authorList>
            <person name="Whitman W.B."/>
            <person name="Woyke T."/>
            <person name="Klenk H.P."/>
            <person name="Zhou Y."/>
            <person name="Lilburn T.G."/>
            <person name="Beck B.J."/>
            <person name="De Vos P."/>
            <person name="Vandamme P."/>
            <person name="Eisen J.A."/>
            <person name="Garrity G."/>
            <person name="Hugenholtz P."/>
            <person name="Kyrpides N.C."/>
        </authorList>
    </citation>
    <scope>NUCLEOTIDE SEQUENCE [LARGE SCALE GENOMIC DNA]</scope>
    <source>
        <strain evidence="3 4">VKM Ac-2541</strain>
    </source>
</reference>
<organism evidence="3 4">
    <name type="scientific">Kribbella antiqua</name>
    <dbReference type="NCBI Taxonomy" id="2512217"/>
    <lineage>
        <taxon>Bacteria</taxon>
        <taxon>Bacillati</taxon>
        <taxon>Actinomycetota</taxon>
        <taxon>Actinomycetes</taxon>
        <taxon>Propionibacteriales</taxon>
        <taxon>Kribbellaceae</taxon>
        <taxon>Kribbella</taxon>
    </lineage>
</organism>
<dbReference type="Pfam" id="PF00582">
    <property type="entry name" value="Usp"/>
    <property type="match status" value="2"/>
</dbReference>